<dbReference type="InterPro" id="IPR045179">
    <property type="entry name" value="YgfZ/GcvT"/>
</dbReference>
<proteinExistence type="predicted"/>
<dbReference type="AlphaFoldDB" id="A0A1I1N6J2"/>
<dbReference type="Proteomes" id="UP000231644">
    <property type="component" value="Unassembled WGS sequence"/>
</dbReference>
<evidence type="ECO:0000259" key="2">
    <source>
        <dbReference type="Pfam" id="PF25455"/>
    </source>
</evidence>
<reference evidence="3 4" key="1">
    <citation type="submission" date="2016-10" db="EMBL/GenBank/DDBJ databases">
        <authorList>
            <person name="de Groot N.N."/>
        </authorList>
    </citation>
    <scope>NUCLEOTIDE SEQUENCE [LARGE SCALE GENOMIC DNA]</scope>
    <source>
        <strain evidence="3 4">DSM 29619</strain>
    </source>
</reference>
<sequence>MTSEKPDGARRILRLGGADWRDFLQNLVTNDLGKLSKGPVYAALLTPQGKLIADFILVADGDGVLLDVAEVWADMLKQRLTMYKLRADVTIEETGLSVRRGTGDAPTGAVTDPRSAALGWRLYGPEGGDDGSDFTALQVENLVPESGRDLGPDSYILEMGFERLNGVDFRKGCYVGQEVTARMKHKTELRKGLRLVHVDGDASPGTEILRDGKPVGTLLSRAGDRALAYLRFDRIGDGMEAAGATVTVPE</sequence>
<evidence type="ECO:0000313" key="3">
    <source>
        <dbReference type="EMBL" id="SFC92812.1"/>
    </source>
</evidence>
<dbReference type="RefSeq" id="WP_093446906.1">
    <property type="nucleotide sequence ID" value="NZ_FNZG01000001.1"/>
</dbReference>
<evidence type="ECO:0000256" key="1">
    <source>
        <dbReference type="ARBA" id="ARBA00022946"/>
    </source>
</evidence>
<dbReference type="InterPro" id="IPR017703">
    <property type="entry name" value="YgfZ/GCV_T_CS"/>
</dbReference>
<dbReference type="PANTHER" id="PTHR22602:SF0">
    <property type="entry name" value="TRANSFERASE CAF17, MITOCHONDRIAL-RELATED"/>
    <property type="match status" value="1"/>
</dbReference>
<name>A0A1I1N6J2_9RHOB</name>
<feature type="domain" description="CAF17 C-terminal" evidence="2">
    <location>
        <begin position="190"/>
        <end position="248"/>
    </location>
</feature>
<protein>
    <recommendedName>
        <fullName evidence="2">CAF17 C-terminal domain-containing protein</fullName>
    </recommendedName>
</protein>
<gene>
    <name evidence="3" type="ORF">SAMN05421762_2782</name>
</gene>
<dbReference type="EMBL" id="FOLX01000001">
    <property type="protein sequence ID" value="SFC92812.1"/>
    <property type="molecule type" value="Genomic_DNA"/>
</dbReference>
<evidence type="ECO:0000313" key="4">
    <source>
        <dbReference type="Proteomes" id="UP000231644"/>
    </source>
</evidence>
<organism evidence="3 4">
    <name type="scientific">Pseudooceanicola nitratireducens</name>
    <dbReference type="NCBI Taxonomy" id="517719"/>
    <lineage>
        <taxon>Bacteria</taxon>
        <taxon>Pseudomonadati</taxon>
        <taxon>Pseudomonadota</taxon>
        <taxon>Alphaproteobacteria</taxon>
        <taxon>Rhodobacterales</taxon>
        <taxon>Paracoccaceae</taxon>
        <taxon>Pseudooceanicola</taxon>
    </lineage>
</organism>
<dbReference type="PANTHER" id="PTHR22602">
    <property type="entry name" value="TRANSFERASE CAF17, MITOCHONDRIAL-RELATED"/>
    <property type="match status" value="1"/>
</dbReference>
<accession>A0A1I1N6J2</accession>
<dbReference type="InterPro" id="IPR027266">
    <property type="entry name" value="TrmE/GcvT-like"/>
</dbReference>
<dbReference type="STRING" id="517719.SAMN05421762_2782"/>
<keyword evidence="4" id="KW-1185">Reference proteome</keyword>
<dbReference type="InterPro" id="IPR057460">
    <property type="entry name" value="CAF17_C"/>
</dbReference>
<dbReference type="GO" id="GO:0016226">
    <property type="term" value="P:iron-sulfur cluster assembly"/>
    <property type="evidence" value="ECO:0007669"/>
    <property type="project" value="TreeGrafter"/>
</dbReference>
<dbReference type="OrthoDB" id="9796287at2"/>
<dbReference type="NCBIfam" id="TIGR03317">
    <property type="entry name" value="ygfZ_signature"/>
    <property type="match status" value="1"/>
</dbReference>
<dbReference type="Gene3D" id="3.30.1360.120">
    <property type="entry name" value="Probable tRNA modification gtpase trme, domain 1"/>
    <property type="match status" value="2"/>
</dbReference>
<keyword evidence="1" id="KW-0809">Transit peptide</keyword>
<dbReference type="SUPFAM" id="SSF103025">
    <property type="entry name" value="Folate-binding domain"/>
    <property type="match status" value="1"/>
</dbReference>
<dbReference type="PIRSF" id="PIRSF006487">
    <property type="entry name" value="GcvT"/>
    <property type="match status" value="1"/>
</dbReference>
<dbReference type="Pfam" id="PF25455">
    <property type="entry name" value="Beta-barrel_CAF17_C"/>
    <property type="match status" value="1"/>
</dbReference>